<protein>
    <submittedName>
        <fullName evidence="1">Uncharacterized protein</fullName>
    </submittedName>
</protein>
<evidence type="ECO:0000313" key="2">
    <source>
        <dbReference type="Proteomes" id="UP000030341"/>
    </source>
</evidence>
<organism evidence="1 2">
    <name type="scientific">Pseudoalteromonas piratica</name>
    <dbReference type="NCBI Taxonomy" id="1348114"/>
    <lineage>
        <taxon>Bacteria</taxon>
        <taxon>Pseudomonadati</taxon>
        <taxon>Pseudomonadota</taxon>
        <taxon>Gammaproteobacteria</taxon>
        <taxon>Alteromonadales</taxon>
        <taxon>Pseudoalteromonadaceae</taxon>
        <taxon>Pseudoalteromonas</taxon>
    </lineage>
</organism>
<dbReference type="RefSeq" id="WP_040136038.1">
    <property type="nucleotide sequence ID" value="NZ_CP009889.1"/>
</dbReference>
<dbReference type="EMBL" id="CP009889">
    <property type="protein sequence ID" value="AIY67226.1"/>
    <property type="molecule type" value="Genomic_DNA"/>
</dbReference>
<sequence length="94" mass="10758">MLKKSLLILLVVIALLPFNLARVLVVSEHAISITQQHVKRVRSDIVIQVFLRPKPFNNINECLSCLSSGGFYQSPMINFLMRESYLFNKSHSKI</sequence>
<dbReference type="HOGENOM" id="CLU_2383978_0_0_6"/>
<gene>
    <name evidence="1" type="ORF">OM33_19415</name>
</gene>
<dbReference type="STRING" id="1348114.OM33_19415"/>
<evidence type="ECO:0000313" key="1">
    <source>
        <dbReference type="EMBL" id="AIY67226.1"/>
    </source>
</evidence>
<dbReference type="AlphaFoldDB" id="A0A0A7EMD0"/>
<proteinExistence type="predicted"/>
<name>A0A0A7EMD0_9GAMM</name>
<accession>A0A0A7EMD0</accession>
<dbReference type="Proteomes" id="UP000030341">
    <property type="component" value="Chromosome 2"/>
</dbReference>
<dbReference type="KEGG" id="pseo:OM33_19415"/>
<keyword evidence="2" id="KW-1185">Reference proteome</keyword>
<reference evidence="1 2" key="1">
    <citation type="submission" date="2014-11" db="EMBL/GenBank/DDBJ databases">
        <title>Complete Genome Sequence of Pseudoalteromonas sp. Strain OCN003 Isolated from Kaneohe Bay, Oahu, Hawaii.</title>
        <authorList>
            <person name="Beurmann S."/>
            <person name="Videau P."/>
            <person name="Ushijima B."/>
            <person name="Smith A.M."/>
            <person name="Aeby G.S."/>
            <person name="Callahan S.M."/>
            <person name="Belcaid M."/>
        </authorList>
    </citation>
    <scope>NUCLEOTIDE SEQUENCE [LARGE SCALE GENOMIC DNA]</scope>
    <source>
        <strain evidence="1 2">OCN003</strain>
    </source>
</reference>